<comment type="subcellular location">
    <subcellularLocation>
        <location evidence="1">Membrane</location>
        <topology evidence="1">Multi-pass membrane protein</topology>
    </subcellularLocation>
</comment>
<feature type="transmembrane region" description="Helical" evidence="5">
    <location>
        <begin position="181"/>
        <end position="202"/>
    </location>
</feature>
<feature type="transmembrane region" description="Helical" evidence="5">
    <location>
        <begin position="119"/>
        <end position="139"/>
    </location>
</feature>
<evidence type="ECO:0000313" key="6">
    <source>
        <dbReference type="EMBL" id="UNI16979.1"/>
    </source>
</evidence>
<dbReference type="GeneID" id="72065320"/>
<dbReference type="Proteomes" id="UP000829364">
    <property type="component" value="Chromosome 2"/>
</dbReference>
<protein>
    <submittedName>
        <fullName evidence="6">Uncharacterized protein</fullName>
    </submittedName>
</protein>
<keyword evidence="7" id="KW-1185">Reference proteome</keyword>
<evidence type="ECO:0000256" key="3">
    <source>
        <dbReference type="ARBA" id="ARBA00022989"/>
    </source>
</evidence>
<organism evidence="6 7">
    <name type="scientific">Purpureocillium takamizusanense</name>
    <dbReference type="NCBI Taxonomy" id="2060973"/>
    <lineage>
        <taxon>Eukaryota</taxon>
        <taxon>Fungi</taxon>
        <taxon>Dikarya</taxon>
        <taxon>Ascomycota</taxon>
        <taxon>Pezizomycotina</taxon>
        <taxon>Sordariomycetes</taxon>
        <taxon>Hypocreomycetidae</taxon>
        <taxon>Hypocreales</taxon>
        <taxon>Ophiocordycipitaceae</taxon>
        <taxon>Purpureocillium</taxon>
    </lineage>
</organism>
<evidence type="ECO:0000256" key="4">
    <source>
        <dbReference type="ARBA" id="ARBA00023136"/>
    </source>
</evidence>
<evidence type="ECO:0000256" key="5">
    <source>
        <dbReference type="SAM" id="Phobius"/>
    </source>
</evidence>
<dbReference type="SUPFAM" id="SSF103473">
    <property type="entry name" value="MFS general substrate transporter"/>
    <property type="match status" value="1"/>
</dbReference>
<keyword evidence="2 5" id="KW-0812">Transmembrane</keyword>
<feature type="transmembrane region" description="Helical" evidence="5">
    <location>
        <begin position="7"/>
        <end position="32"/>
    </location>
</feature>
<feature type="transmembrane region" description="Helical" evidence="5">
    <location>
        <begin position="44"/>
        <end position="66"/>
    </location>
</feature>
<dbReference type="KEGG" id="ptkz:JDV02_003361"/>
<reference evidence="6" key="1">
    <citation type="submission" date="2021-11" db="EMBL/GenBank/DDBJ databases">
        <title>Purpureocillium_takamizusanense_genome.</title>
        <authorList>
            <person name="Nguyen N.-H."/>
        </authorList>
    </citation>
    <scope>NUCLEOTIDE SEQUENCE</scope>
    <source>
        <strain evidence="6">PT3</strain>
    </source>
</reference>
<dbReference type="GO" id="GO:0022857">
    <property type="term" value="F:transmembrane transporter activity"/>
    <property type="evidence" value="ECO:0007669"/>
    <property type="project" value="TreeGrafter"/>
</dbReference>
<dbReference type="PANTHER" id="PTHR23502:SF50">
    <property type="entry name" value="TRANSPORTER, PUTATIVE (AFU_ORTHOLOGUE AFUA_5G00430)-RELATED"/>
    <property type="match status" value="1"/>
</dbReference>
<keyword evidence="4 5" id="KW-0472">Membrane</keyword>
<feature type="transmembrane region" description="Helical" evidence="5">
    <location>
        <begin position="151"/>
        <end position="169"/>
    </location>
</feature>
<evidence type="ECO:0000256" key="2">
    <source>
        <dbReference type="ARBA" id="ARBA00022692"/>
    </source>
</evidence>
<keyword evidence="3 5" id="KW-1133">Transmembrane helix</keyword>
<sequence>MAVFPHVLFAALQCANVITFLVYLTNVTSIVFSTPPYNFSTAGVGLMFVGPFVGNMIGSAYGGLLGDMVVVRLARKNNGMFEPEMRLYILILPAILMGAGLMVFGITADRGLHWVCPSIGAAMFAFGMGSIMDVACTVVIDTYQNATAESFVFITFVRNAACVGIPFGIVPWMESAGLTKMFVVGGCVAIVMSLLYIPLLVWGRRARVALAPFYEKLVVENGCFSRA</sequence>
<dbReference type="RefSeq" id="XP_047840460.1">
    <property type="nucleotide sequence ID" value="XM_047984486.1"/>
</dbReference>
<proteinExistence type="predicted"/>
<dbReference type="AlphaFoldDB" id="A0A9Q8QDI8"/>
<dbReference type="InterPro" id="IPR036259">
    <property type="entry name" value="MFS_trans_sf"/>
</dbReference>
<gene>
    <name evidence="6" type="ORF">JDV02_003361</name>
</gene>
<dbReference type="EMBL" id="CP086355">
    <property type="protein sequence ID" value="UNI16979.1"/>
    <property type="molecule type" value="Genomic_DNA"/>
</dbReference>
<dbReference type="GO" id="GO:0005886">
    <property type="term" value="C:plasma membrane"/>
    <property type="evidence" value="ECO:0007669"/>
    <property type="project" value="TreeGrafter"/>
</dbReference>
<evidence type="ECO:0000313" key="7">
    <source>
        <dbReference type="Proteomes" id="UP000829364"/>
    </source>
</evidence>
<dbReference type="PANTHER" id="PTHR23502">
    <property type="entry name" value="MAJOR FACILITATOR SUPERFAMILY"/>
    <property type="match status" value="1"/>
</dbReference>
<name>A0A9Q8QDI8_9HYPO</name>
<accession>A0A9Q8QDI8</accession>
<feature type="transmembrane region" description="Helical" evidence="5">
    <location>
        <begin position="87"/>
        <end position="107"/>
    </location>
</feature>
<dbReference type="OrthoDB" id="5215911at2759"/>
<evidence type="ECO:0000256" key="1">
    <source>
        <dbReference type="ARBA" id="ARBA00004141"/>
    </source>
</evidence>